<comment type="caution">
    <text evidence="2">The sequence shown here is derived from an EMBL/GenBank/DDBJ whole genome shotgun (WGS) entry which is preliminary data.</text>
</comment>
<proteinExistence type="predicted"/>
<keyword evidence="1" id="KW-0472">Membrane</keyword>
<dbReference type="Gene3D" id="3.40.50.1110">
    <property type="entry name" value="SGNH hydrolase"/>
    <property type="match status" value="1"/>
</dbReference>
<dbReference type="SUPFAM" id="SSF52266">
    <property type="entry name" value="SGNH hydrolase"/>
    <property type="match status" value="1"/>
</dbReference>
<dbReference type="EMBL" id="JACHXA010000011">
    <property type="protein sequence ID" value="MBB3066895.1"/>
    <property type="molecule type" value="Genomic_DNA"/>
</dbReference>
<keyword evidence="3" id="KW-1185">Reference proteome</keyword>
<accession>A0A839T0L8</accession>
<sequence>MQITSALRTLFINFAVLIGLILGLLFVTALLGDGYNLAKSLFPKDDKRADLPSYEDPEYARQVFRDQKGSIKDYIPFVEWRQSEVSRETLTIDASGRRQHGIGRDNDAGAATLGVFGGSTVWGTGVDDNGTIPAQLDALTDKYEVTNYGERGYTTLQNLIDLMTLINEQRAPEVVVFYEGFNDVWVHCNYAVTEHLNGHLEERRIQAALDRTGKEDYLYNTILVPILAFVTRISGGGDDSHLSGCSEDPQRADAVAEMFVRTLEMAEVLVRANGGRFHAFLQPSAYFANPRSDYLDLGDADQIAQRAQFAAVYPLILEKMAARAHPWFSDLSGALDNDQMLLIDHVHVTPLGNSLLAEKISAALK</sequence>
<evidence type="ECO:0000313" key="3">
    <source>
        <dbReference type="Proteomes" id="UP000581135"/>
    </source>
</evidence>
<dbReference type="RefSeq" id="WP_183417718.1">
    <property type="nucleotide sequence ID" value="NZ_JACHXA010000011.1"/>
</dbReference>
<organism evidence="2 3">
    <name type="scientific">Limibacillus halophilus</name>
    <dbReference type="NCBI Taxonomy" id="1579333"/>
    <lineage>
        <taxon>Bacteria</taxon>
        <taxon>Pseudomonadati</taxon>
        <taxon>Pseudomonadota</taxon>
        <taxon>Alphaproteobacteria</taxon>
        <taxon>Rhodospirillales</taxon>
        <taxon>Rhodovibrionaceae</taxon>
        <taxon>Limibacillus</taxon>
    </lineage>
</organism>
<keyword evidence="1" id="KW-1133">Transmembrane helix</keyword>
<name>A0A839T0L8_9PROT</name>
<protein>
    <submittedName>
        <fullName evidence="2">Lysophospholipase L1-like esterase</fullName>
    </submittedName>
</protein>
<gene>
    <name evidence="2" type="ORF">FHR98_003206</name>
</gene>
<evidence type="ECO:0000256" key="1">
    <source>
        <dbReference type="SAM" id="Phobius"/>
    </source>
</evidence>
<dbReference type="GO" id="GO:0016788">
    <property type="term" value="F:hydrolase activity, acting on ester bonds"/>
    <property type="evidence" value="ECO:0007669"/>
    <property type="project" value="UniProtKB-ARBA"/>
</dbReference>
<keyword evidence="1" id="KW-0812">Transmembrane</keyword>
<feature type="transmembrane region" description="Helical" evidence="1">
    <location>
        <begin position="12"/>
        <end position="32"/>
    </location>
</feature>
<dbReference type="Proteomes" id="UP000581135">
    <property type="component" value="Unassembled WGS sequence"/>
</dbReference>
<evidence type="ECO:0000313" key="2">
    <source>
        <dbReference type="EMBL" id="MBB3066895.1"/>
    </source>
</evidence>
<dbReference type="InterPro" id="IPR036514">
    <property type="entry name" value="SGNH_hydro_sf"/>
</dbReference>
<reference evidence="2 3" key="1">
    <citation type="submission" date="2020-08" db="EMBL/GenBank/DDBJ databases">
        <title>Genomic Encyclopedia of Type Strains, Phase III (KMG-III): the genomes of soil and plant-associated and newly described type strains.</title>
        <authorList>
            <person name="Whitman W."/>
        </authorList>
    </citation>
    <scope>NUCLEOTIDE SEQUENCE [LARGE SCALE GENOMIC DNA]</scope>
    <source>
        <strain evidence="2 3">CECT 8803</strain>
    </source>
</reference>
<dbReference type="AlphaFoldDB" id="A0A839T0L8"/>